<dbReference type="STRING" id="1121420.SAMN02746098_03132"/>
<dbReference type="GO" id="GO:0006355">
    <property type="term" value="P:regulation of DNA-templated transcription"/>
    <property type="evidence" value="ECO:0007669"/>
    <property type="project" value="InterPro"/>
</dbReference>
<dbReference type="AlphaFoldDB" id="A0A1M5ZBZ7"/>
<proteinExistence type="predicted"/>
<name>A0A1M5ZBZ7_9FIRM</name>
<sequence length="114" mass="13088">MKDVMIYKDYIGSVHYSTEDEIFYGKIEGINDSISYEGSSVSELKSAFEEAVEDYLELCNLNGKEPEKMYKGSFNVRITPELHKQAAQRALIEGKSLNQYVEEAIEQYSVKEQK</sequence>
<dbReference type="RefSeq" id="WP_073030653.1">
    <property type="nucleotide sequence ID" value="NZ_FQXJ01000011.1"/>
</dbReference>
<organism evidence="1 2">
    <name type="scientific">Desulfosporosinus lacus DSM 15449</name>
    <dbReference type="NCBI Taxonomy" id="1121420"/>
    <lineage>
        <taxon>Bacteria</taxon>
        <taxon>Bacillati</taxon>
        <taxon>Bacillota</taxon>
        <taxon>Clostridia</taxon>
        <taxon>Eubacteriales</taxon>
        <taxon>Desulfitobacteriaceae</taxon>
        <taxon>Desulfosporosinus</taxon>
    </lineage>
</organism>
<accession>A0A1M5ZBZ7</accession>
<evidence type="ECO:0000313" key="1">
    <source>
        <dbReference type="EMBL" id="SHI21720.1"/>
    </source>
</evidence>
<keyword evidence="2" id="KW-1185">Reference proteome</keyword>
<dbReference type="InterPro" id="IPR010985">
    <property type="entry name" value="Ribbon_hlx_hlx"/>
</dbReference>
<dbReference type="Proteomes" id="UP000183954">
    <property type="component" value="Unassembled WGS sequence"/>
</dbReference>
<dbReference type="SUPFAM" id="SSF47598">
    <property type="entry name" value="Ribbon-helix-helix"/>
    <property type="match status" value="1"/>
</dbReference>
<reference evidence="2" key="1">
    <citation type="submission" date="2016-11" db="EMBL/GenBank/DDBJ databases">
        <authorList>
            <person name="Varghese N."/>
            <person name="Submissions S."/>
        </authorList>
    </citation>
    <scope>NUCLEOTIDE SEQUENCE [LARGE SCALE GENOMIC DNA]</scope>
    <source>
        <strain evidence="2">DSM 15449</strain>
    </source>
</reference>
<gene>
    <name evidence="1" type="ORF">SAMN02746098_03132</name>
</gene>
<dbReference type="SUPFAM" id="SSF143100">
    <property type="entry name" value="TTHA1013/TTHA0281-like"/>
    <property type="match status" value="1"/>
</dbReference>
<dbReference type="OrthoDB" id="5297106at2"/>
<dbReference type="Pfam" id="PF05534">
    <property type="entry name" value="HicB"/>
    <property type="match status" value="1"/>
</dbReference>
<dbReference type="InterPro" id="IPR035069">
    <property type="entry name" value="TTHA1013/TTHA0281-like"/>
</dbReference>
<protein>
    <submittedName>
        <fullName evidence="1">Predicted nuclease of the RNAse H fold, HicB family</fullName>
    </submittedName>
</protein>
<dbReference type="InterPro" id="IPR008651">
    <property type="entry name" value="Uncharacterised_HicB"/>
</dbReference>
<dbReference type="EMBL" id="FQXJ01000011">
    <property type="protein sequence ID" value="SHI21720.1"/>
    <property type="molecule type" value="Genomic_DNA"/>
</dbReference>
<evidence type="ECO:0000313" key="2">
    <source>
        <dbReference type="Proteomes" id="UP000183954"/>
    </source>
</evidence>